<gene>
    <name evidence="1" type="ORF">J5O05_13905</name>
</gene>
<evidence type="ECO:0000313" key="1">
    <source>
        <dbReference type="EMBL" id="QTH70958.1"/>
    </source>
</evidence>
<dbReference type="AlphaFoldDB" id="A0A975HKE9"/>
<keyword evidence="2" id="KW-1185">Reference proteome</keyword>
<dbReference type="KEGG" id="pxi:J5O05_13905"/>
<protein>
    <submittedName>
        <fullName evidence="1">Uncharacterized protein</fullName>
    </submittedName>
</protein>
<dbReference type="EMBL" id="CP072133">
    <property type="protein sequence ID" value="QTH70958.1"/>
    <property type="molecule type" value="Genomic_DNA"/>
</dbReference>
<sequence>MQVTLIETKSGIEFQTTSYSGNEKDLFEASLLTDEFLSKYGQPDVVVSTDCLESVMRDNRKRAYLKESDPLYMEWQFDQTDEAKQRWLAKVAEIKTRYPFPIL</sequence>
<name>A0A975HKE9_9GAMM</name>
<proteinExistence type="predicted"/>
<accession>A0A975HKE9</accession>
<evidence type="ECO:0000313" key="2">
    <source>
        <dbReference type="Proteomes" id="UP000664904"/>
    </source>
</evidence>
<dbReference type="RefSeq" id="WP_208842600.1">
    <property type="nucleotide sequence ID" value="NZ_CP072133.1"/>
</dbReference>
<reference evidence="1" key="1">
    <citation type="submission" date="2021-03" db="EMBL/GenBank/DDBJ databases">
        <title>Complete Genome of Pseudoalteromonas xiamenensis STKMTI.2, a new potential marine bacterium producing anti-Vibrio compounds.</title>
        <authorList>
            <person name="Handayani D.P."/>
            <person name="Isnansetyo A."/>
            <person name="Istiqomah I."/>
            <person name="Jumina J."/>
        </authorList>
    </citation>
    <scope>NUCLEOTIDE SEQUENCE</scope>
    <source>
        <strain evidence="1">STKMTI.2</strain>
    </source>
</reference>
<dbReference type="Proteomes" id="UP000664904">
    <property type="component" value="Chromosome"/>
</dbReference>
<organism evidence="1 2">
    <name type="scientific">Pseudoalteromonas xiamenensis</name>
    <dbReference type="NCBI Taxonomy" id="882626"/>
    <lineage>
        <taxon>Bacteria</taxon>
        <taxon>Pseudomonadati</taxon>
        <taxon>Pseudomonadota</taxon>
        <taxon>Gammaproteobacteria</taxon>
        <taxon>Alteromonadales</taxon>
        <taxon>Pseudoalteromonadaceae</taxon>
        <taxon>Pseudoalteromonas</taxon>
    </lineage>
</organism>